<name>A0A9P0N8U8_SPOLI</name>
<evidence type="ECO:0000313" key="3">
    <source>
        <dbReference type="EMBL" id="CAH1646659.1"/>
    </source>
</evidence>
<dbReference type="AlphaFoldDB" id="A0A9P0N8U8"/>
<proteinExistence type="predicted"/>
<feature type="domain" description="CCD97-like C-terminal" evidence="2">
    <location>
        <begin position="121"/>
        <end position="307"/>
    </location>
</feature>
<dbReference type="EMBL" id="LR824539">
    <property type="protein sequence ID" value="CAH1646659.1"/>
    <property type="molecule type" value="Genomic_DNA"/>
</dbReference>
<evidence type="ECO:0000256" key="1">
    <source>
        <dbReference type="SAM" id="MobiDB-lite"/>
    </source>
</evidence>
<dbReference type="InterPro" id="IPR018613">
    <property type="entry name" value="Ccdc97-like"/>
</dbReference>
<accession>A0A9P0N8U8</accession>
<dbReference type="InterPro" id="IPR040233">
    <property type="entry name" value="CCD97-like_C"/>
</dbReference>
<organism evidence="3 4">
    <name type="scientific">Spodoptera littoralis</name>
    <name type="common">Egyptian cotton leafworm</name>
    <dbReference type="NCBI Taxonomy" id="7109"/>
    <lineage>
        <taxon>Eukaryota</taxon>
        <taxon>Metazoa</taxon>
        <taxon>Ecdysozoa</taxon>
        <taxon>Arthropoda</taxon>
        <taxon>Hexapoda</taxon>
        <taxon>Insecta</taxon>
        <taxon>Pterygota</taxon>
        <taxon>Neoptera</taxon>
        <taxon>Endopterygota</taxon>
        <taxon>Lepidoptera</taxon>
        <taxon>Glossata</taxon>
        <taxon>Ditrysia</taxon>
        <taxon>Noctuoidea</taxon>
        <taxon>Noctuidae</taxon>
        <taxon>Amphipyrinae</taxon>
        <taxon>Spodoptera</taxon>
    </lineage>
</organism>
<keyword evidence="4" id="KW-1185">Reference proteome</keyword>
<dbReference type="PANTHER" id="PTHR31840:SF1">
    <property type="entry name" value="COILED-COIL DOMAIN-CONTAINING PROTEIN 97"/>
    <property type="match status" value="1"/>
</dbReference>
<sequence>MESMSNDKSKTAEYDVEEIAEVDVDPINDIIDYLVRCAKISFKNAHVNESEVRTSEKIKMACEIYKRSPTDFLLQFGKYLAPHHIGYFENMQSCADDNYRECIKQLKTYHSEKSKYKRVRNRRYIALQKLQSETDYFSEKQMMYRNPLLYEQLIGQYLTDEEIRERDGVDNENLTFLSMILETVDRNEMREMKNEQMLEEDMESMKITNTENKNDSSESSKEKNTKQWGAFDIPDTRPSYMPEPRKQSMITAPERRLLKEEFLQEMFSSFIEGRDEDIDYQSIDNNEQYDDLQQVSQDAEDRYFDSETNEIDNLEEHMKLVQEYGRKNSDSNIQDDPLDTFMKHIANKQNVTYIVFDLLSHYISISIIANTYYLNNFN</sequence>
<feature type="compositionally biased region" description="Basic and acidic residues" evidence="1">
    <location>
        <begin position="212"/>
        <end position="225"/>
    </location>
</feature>
<dbReference type="PANTHER" id="PTHR31840">
    <property type="entry name" value="COILED-COIL DOMAIN-CONTAINING PROTEIN 97"/>
    <property type="match status" value="1"/>
</dbReference>
<dbReference type="Proteomes" id="UP001153321">
    <property type="component" value="Chromosome 8"/>
</dbReference>
<evidence type="ECO:0000259" key="2">
    <source>
        <dbReference type="Pfam" id="PF09747"/>
    </source>
</evidence>
<gene>
    <name evidence="3" type="ORF">SPLIT_LOCUS12010</name>
</gene>
<feature type="region of interest" description="Disordered" evidence="1">
    <location>
        <begin position="209"/>
        <end position="246"/>
    </location>
</feature>
<protein>
    <recommendedName>
        <fullName evidence="2">CCD97-like C-terminal domain-containing protein</fullName>
    </recommendedName>
</protein>
<reference evidence="3" key="1">
    <citation type="submission" date="2022-02" db="EMBL/GenBank/DDBJ databases">
        <authorList>
            <person name="King R."/>
        </authorList>
    </citation>
    <scope>NUCLEOTIDE SEQUENCE</scope>
</reference>
<dbReference type="Pfam" id="PF09747">
    <property type="entry name" value="CCD97-like_C"/>
    <property type="match status" value="1"/>
</dbReference>
<evidence type="ECO:0000313" key="4">
    <source>
        <dbReference type="Proteomes" id="UP001153321"/>
    </source>
</evidence>